<dbReference type="GO" id="GO:0000118">
    <property type="term" value="C:histone deacetylase complex"/>
    <property type="evidence" value="ECO:0007669"/>
    <property type="project" value="TreeGrafter"/>
</dbReference>
<dbReference type="InterPro" id="IPR045183">
    <property type="entry name" value="Ebi-like"/>
</dbReference>
<dbReference type="OrthoDB" id="1367865at2759"/>
<dbReference type="PANTHER" id="PTHR22846">
    <property type="entry name" value="WD40 REPEAT PROTEIN"/>
    <property type="match status" value="1"/>
</dbReference>
<proteinExistence type="predicted"/>
<name>A0A9J5Y6L5_SOLCO</name>
<dbReference type="InterPro" id="IPR036322">
    <property type="entry name" value="WD40_repeat_dom_sf"/>
</dbReference>
<evidence type="ECO:0000256" key="1">
    <source>
        <dbReference type="ARBA" id="ARBA00004123"/>
    </source>
</evidence>
<comment type="subcellular location">
    <subcellularLocation>
        <location evidence="1">Nucleus</location>
    </subcellularLocation>
</comment>
<evidence type="ECO:0000256" key="3">
    <source>
        <dbReference type="ARBA" id="ARBA00022737"/>
    </source>
</evidence>
<evidence type="ECO:0000256" key="4">
    <source>
        <dbReference type="ARBA" id="ARBA00023242"/>
    </source>
</evidence>
<evidence type="ECO:0000256" key="2">
    <source>
        <dbReference type="ARBA" id="ARBA00022574"/>
    </source>
</evidence>
<dbReference type="Gene3D" id="1.20.960.30">
    <property type="match status" value="1"/>
</dbReference>
<keyword evidence="3" id="KW-0677">Repeat</keyword>
<dbReference type="SUPFAM" id="SSF50978">
    <property type="entry name" value="WD40 repeat-like"/>
    <property type="match status" value="1"/>
</dbReference>
<dbReference type="GO" id="GO:0003714">
    <property type="term" value="F:transcription corepressor activity"/>
    <property type="evidence" value="ECO:0007669"/>
    <property type="project" value="InterPro"/>
</dbReference>
<dbReference type="Proteomes" id="UP000824120">
    <property type="component" value="Chromosome 7"/>
</dbReference>
<keyword evidence="2" id="KW-0853">WD repeat</keyword>
<evidence type="ECO:0000313" key="6">
    <source>
        <dbReference type="Proteomes" id="UP000824120"/>
    </source>
</evidence>
<dbReference type="GO" id="GO:0006357">
    <property type="term" value="P:regulation of transcription by RNA polymerase II"/>
    <property type="evidence" value="ECO:0007669"/>
    <property type="project" value="TreeGrafter"/>
</dbReference>
<comment type="caution">
    <text evidence="5">The sequence shown here is derived from an EMBL/GenBank/DDBJ whole genome shotgun (WGS) entry which is preliminary data.</text>
</comment>
<evidence type="ECO:0000313" key="5">
    <source>
        <dbReference type="EMBL" id="KAG5596025.1"/>
    </source>
</evidence>
<sequence length="82" mass="9278">MEGILLPPGALVTFVQKGIRYLELETKWSNEAKIIKICNGDGGIFEVCWGKEGNNVATSFANNKACVFDIRLWRLRNSFKRT</sequence>
<organism evidence="5 6">
    <name type="scientific">Solanum commersonii</name>
    <name type="common">Commerson's wild potato</name>
    <name type="synonym">Commerson's nightshade</name>
    <dbReference type="NCBI Taxonomy" id="4109"/>
    <lineage>
        <taxon>Eukaryota</taxon>
        <taxon>Viridiplantae</taxon>
        <taxon>Streptophyta</taxon>
        <taxon>Embryophyta</taxon>
        <taxon>Tracheophyta</taxon>
        <taxon>Spermatophyta</taxon>
        <taxon>Magnoliopsida</taxon>
        <taxon>eudicotyledons</taxon>
        <taxon>Gunneridae</taxon>
        <taxon>Pentapetalae</taxon>
        <taxon>asterids</taxon>
        <taxon>lamiids</taxon>
        <taxon>Solanales</taxon>
        <taxon>Solanaceae</taxon>
        <taxon>Solanoideae</taxon>
        <taxon>Solaneae</taxon>
        <taxon>Solanum</taxon>
    </lineage>
</organism>
<dbReference type="PANTHER" id="PTHR22846:SF2">
    <property type="entry name" value="F-BOX-LIKE_WD REPEAT-CONTAINING PROTEIN EBI"/>
    <property type="match status" value="1"/>
</dbReference>
<keyword evidence="4" id="KW-0539">Nucleus</keyword>
<keyword evidence="6" id="KW-1185">Reference proteome</keyword>
<dbReference type="AlphaFoldDB" id="A0A9J5Y6L5"/>
<accession>A0A9J5Y6L5</accession>
<protein>
    <submittedName>
        <fullName evidence="5">Uncharacterized protein</fullName>
    </submittedName>
</protein>
<reference evidence="5 6" key="1">
    <citation type="submission" date="2020-09" db="EMBL/GenBank/DDBJ databases">
        <title>De no assembly of potato wild relative species, Solanum commersonii.</title>
        <authorList>
            <person name="Cho K."/>
        </authorList>
    </citation>
    <scope>NUCLEOTIDE SEQUENCE [LARGE SCALE GENOMIC DNA]</scope>
    <source>
        <strain evidence="5">LZ3.2</strain>
        <tissue evidence="5">Leaf</tissue>
    </source>
</reference>
<dbReference type="EMBL" id="JACXVP010000007">
    <property type="protein sequence ID" value="KAG5596025.1"/>
    <property type="molecule type" value="Genomic_DNA"/>
</dbReference>
<gene>
    <name evidence="5" type="ORF">H5410_037257</name>
</gene>